<evidence type="ECO:0000256" key="2">
    <source>
        <dbReference type="ARBA" id="ARBA00022553"/>
    </source>
</evidence>
<accession>A0A4Z1F7W7</accession>
<gene>
    <name evidence="4" type="ORF">BPAE_0356g00030</name>
</gene>
<dbReference type="AlphaFoldDB" id="A0A4Z1F7W7"/>
<keyword evidence="1" id="KW-0596">Phosphopantetheine</keyword>
<dbReference type="Gene3D" id="3.40.50.720">
    <property type="entry name" value="NAD(P)-binding Rossmann-like Domain"/>
    <property type="match status" value="1"/>
</dbReference>
<dbReference type="GO" id="GO:0004312">
    <property type="term" value="F:fatty acid synthase activity"/>
    <property type="evidence" value="ECO:0007669"/>
    <property type="project" value="TreeGrafter"/>
</dbReference>
<keyword evidence="5" id="KW-1185">Reference proteome</keyword>
<dbReference type="Pfam" id="PF08659">
    <property type="entry name" value="KR"/>
    <property type="match status" value="1"/>
</dbReference>
<dbReference type="SUPFAM" id="SSF51735">
    <property type="entry name" value="NAD(P)-binding Rossmann-fold domains"/>
    <property type="match status" value="1"/>
</dbReference>
<keyword evidence="2" id="KW-0597">Phosphoprotein</keyword>
<dbReference type="InterPro" id="IPR057326">
    <property type="entry name" value="KR_dom"/>
</dbReference>
<dbReference type="Proteomes" id="UP000297910">
    <property type="component" value="Unassembled WGS sequence"/>
</dbReference>
<protein>
    <recommendedName>
        <fullName evidence="3">Carrier domain-containing protein</fullName>
    </recommendedName>
</protein>
<dbReference type="InterPro" id="IPR020806">
    <property type="entry name" value="PKS_PP-bd"/>
</dbReference>
<dbReference type="GO" id="GO:0006633">
    <property type="term" value="P:fatty acid biosynthetic process"/>
    <property type="evidence" value="ECO:0007669"/>
    <property type="project" value="TreeGrafter"/>
</dbReference>
<dbReference type="EMBL" id="PQXI01000354">
    <property type="protein sequence ID" value="TGO18962.1"/>
    <property type="molecule type" value="Genomic_DNA"/>
</dbReference>
<evidence type="ECO:0000259" key="3">
    <source>
        <dbReference type="PROSITE" id="PS50075"/>
    </source>
</evidence>
<evidence type="ECO:0000313" key="5">
    <source>
        <dbReference type="Proteomes" id="UP000297910"/>
    </source>
</evidence>
<reference evidence="4 5" key="1">
    <citation type="submission" date="2017-12" db="EMBL/GenBank/DDBJ databases">
        <title>Comparative genomics of Botrytis spp.</title>
        <authorList>
            <person name="Valero-Jimenez C.A."/>
            <person name="Tapia P."/>
            <person name="Veloso J."/>
            <person name="Silva-Moreno E."/>
            <person name="Staats M."/>
            <person name="Valdes J.H."/>
            <person name="Van Kan J.A.L."/>
        </authorList>
    </citation>
    <scope>NUCLEOTIDE SEQUENCE [LARGE SCALE GENOMIC DNA]</scope>
    <source>
        <strain evidence="4 5">Bp0003</strain>
    </source>
</reference>
<dbReference type="InterPro" id="IPR013968">
    <property type="entry name" value="PKS_KR"/>
</dbReference>
<sequence length="407" mass="44191">MSFRLWVHNAKEPFITFPFDDIAASFAFMRSGRHIGKIVITREENASIELPVRPPTKKLHLRDDVSYLIVGGLKGLCGSLAIHMARNGAKHIISYLEGTVLNCKALGCEIQETKGDVSSIEDVKNAFKAGNKPIGGVIQGAMVLRDKPFEIMTIEDYHTTVSSKVQGTWNLHNVALEQETPLDFFTMLSSISGVIGQKGQANYSAGNVFMDAFATYRQSLNLPANAVDLGVIQDVGYVAEQGGMTDNGQALKNKFSENSQLLYLPTSSAQLITGIAAPLVRDAQFGHLFASTDSNGSGKGSADESSKELQVFLLLYRSGAEAVPMVPAAVEVVNMQFTKMLRLDQPMEVGKPLSVYELDSLSAVEFRNWVRMELGAELTTLDITNASSLTSLCEKIVAKMPSLTKSG</sequence>
<proteinExistence type="predicted"/>
<dbReference type="SMART" id="SM00823">
    <property type="entry name" value="PKS_PP"/>
    <property type="match status" value="1"/>
</dbReference>
<dbReference type="InterPro" id="IPR036736">
    <property type="entry name" value="ACP-like_sf"/>
</dbReference>
<comment type="caution">
    <text evidence="4">The sequence shown here is derived from an EMBL/GenBank/DDBJ whole genome shotgun (WGS) entry which is preliminary data.</text>
</comment>
<dbReference type="PANTHER" id="PTHR43775:SF18">
    <property type="entry name" value="ENZYME, PUTATIVE (JCVI)-RELATED"/>
    <property type="match status" value="1"/>
</dbReference>
<dbReference type="PROSITE" id="PS50075">
    <property type="entry name" value="CARRIER"/>
    <property type="match status" value="1"/>
</dbReference>
<dbReference type="SUPFAM" id="SSF47336">
    <property type="entry name" value="ACP-like"/>
    <property type="match status" value="1"/>
</dbReference>
<dbReference type="InterPro" id="IPR036291">
    <property type="entry name" value="NAD(P)-bd_dom_sf"/>
</dbReference>
<organism evidence="4 5">
    <name type="scientific">Botrytis paeoniae</name>
    <dbReference type="NCBI Taxonomy" id="278948"/>
    <lineage>
        <taxon>Eukaryota</taxon>
        <taxon>Fungi</taxon>
        <taxon>Dikarya</taxon>
        <taxon>Ascomycota</taxon>
        <taxon>Pezizomycotina</taxon>
        <taxon>Leotiomycetes</taxon>
        <taxon>Helotiales</taxon>
        <taxon>Sclerotiniaceae</taxon>
        <taxon>Botrytis</taxon>
    </lineage>
</organism>
<dbReference type="GO" id="GO:0044550">
    <property type="term" value="P:secondary metabolite biosynthetic process"/>
    <property type="evidence" value="ECO:0007669"/>
    <property type="project" value="TreeGrafter"/>
</dbReference>
<dbReference type="SMART" id="SM00822">
    <property type="entry name" value="PKS_KR"/>
    <property type="match status" value="1"/>
</dbReference>
<name>A0A4Z1F7W7_9HELO</name>
<evidence type="ECO:0000313" key="4">
    <source>
        <dbReference type="EMBL" id="TGO18962.1"/>
    </source>
</evidence>
<feature type="domain" description="Carrier" evidence="3">
    <location>
        <begin position="324"/>
        <end position="400"/>
    </location>
</feature>
<dbReference type="InterPro" id="IPR050091">
    <property type="entry name" value="PKS_NRPS_Biosynth_Enz"/>
</dbReference>
<dbReference type="Pfam" id="PF00550">
    <property type="entry name" value="PP-binding"/>
    <property type="match status" value="1"/>
</dbReference>
<dbReference type="InterPro" id="IPR009081">
    <property type="entry name" value="PP-bd_ACP"/>
</dbReference>
<dbReference type="GO" id="GO:0031177">
    <property type="term" value="F:phosphopantetheine binding"/>
    <property type="evidence" value="ECO:0007669"/>
    <property type="project" value="InterPro"/>
</dbReference>
<evidence type="ECO:0000256" key="1">
    <source>
        <dbReference type="ARBA" id="ARBA00022450"/>
    </source>
</evidence>
<dbReference type="PANTHER" id="PTHR43775">
    <property type="entry name" value="FATTY ACID SYNTHASE"/>
    <property type="match status" value="1"/>
</dbReference>